<dbReference type="Proteomes" id="UP001283361">
    <property type="component" value="Unassembled WGS sequence"/>
</dbReference>
<evidence type="ECO:0000313" key="2">
    <source>
        <dbReference type="Proteomes" id="UP001283361"/>
    </source>
</evidence>
<comment type="caution">
    <text evidence="1">The sequence shown here is derived from an EMBL/GenBank/DDBJ whole genome shotgun (WGS) entry which is preliminary data.</text>
</comment>
<name>A0AAE1DQ30_9GAST</name>
<proteinExistence type="predicted"/>
<reference evidence="1" key="1">
    <citation type="journal article" date="2023" name="G3 (Bethesda)">
        <title>A reference genome for the long-term kleptoplast-retaining sea slug Elysia crispata morphotype clarki.</title>
        <authorList>
            <person name="Eastman K.E."/>
            <person name="Pendleton A.L."/>
            <person name="Shaikh M.A."/>
            <person name="Suttiyut T."/>
            <person name="Ogas R."/>
            <person name="Tomko P."/>
            <person name="Gavelis G."/>
            <person name="Widhalm J.R."/>
            <person name="Wisecaver J.H."/>
        </authorList>
    </citation>
    <scope>NUCLEOTIDE SEQUENCE</scope>
    <source>
        <strain evidence="1">ECLA1</strain>
    </source>
</reference>
<dbReference type="EMBL" id="JAWDGP010002931">
    <property type="protein sequence ID" value="KAK3778517.1"/>
    <property type="molecule type" value="Genomic_DNA"/>
</dbReference>
<dbReference type="AlphaFoldDB" id="A0AAE1DQ30"/>
<keyword evidence="2" id="KW-1185">Reference proteome</keyword>
<sequence length="86" mass="9466">MNAACQFSTGGSRLREDLGAIVGGMNAACHIWTDLWATFGAMNAACHIWTGELWLYEDPWATFGVMTLHVTFAQVSHASKRHMGHN</sequence>
<accession>A0AAE1DQ30</accession>
<organism evidence="1 2">
    <name type="scientific">Elysia crispata</name>
    <name type="common">lettuce slug</name>
    <dbReference type="NCBI Taxonomy" id="231223"/>
    <lineage>
        <taxon>Eukaryota</taxon>
        <taxon>Metazoa</taxon>
        <taxon>Spiralia</taxon>
        <taxon>Lophotrochozoa</taxon>
        <taxon>Mollusca</taxon>
        <taxon>Gastropoda</taxon>
        <taxon>Heterobranchia</taxon>
        <taxon>Euthyneura</taxon>
        <taxon>Panpulmonata</taxon>
        <taxon>Sacoglossa</taxon>
        <taxon>Placobranchoidea</taxon>
        <taxon>Plakobranchidae</taxon>
        <taxon>Elysia</taxon>
    </lineage>
</organism>
<protein>
    <submittedName>
        <fullName evidence="1">Uncharacterized protein</fullName>
    </submittedName>
</protein>
<evidence type="ECO:0000313" key="1">
    <source>
        <dbReference type="EMBL" id="KAK3778517.1"/>
    </source>
</evidence>
<gene>
    <name evidence="1" type="ORF">RRG08_024925</name>
</gene>